<organism evidence="1 2">
    <name type="scientific">Zopfia rhizophila CBS 207.26</name>
    <dbReference type="NCBI Taxonomy" id="1314779"/>
    <lineage>
        <taxon>Eukaryota</taxon>
        <taxon>Fungi</taxon>
        <taxon>Dikarya</taxon>
        <taxon>Ascomycota</taxon>
        <taxon>Pezizomycotina</taxon>
        <taxon>Dothideomycetes</taxon>
        <taxon>Dothideomycetes incertae sedis</taxon>
        <taxon>Zopfiaceae</taxon>
        <taxon>Zopfia</taxon>
    </lineage>
</organism>
<evidence type="ECO:0000313" key="1">
    <source>
        <dbReference type="EMBL" id="KAF2175168.1"/>
    </source>
</evidence>
<accession>A0A6A6D9J6</accession>
<dbReference type="SUPFAM" id="SSF52540">
    <property type="entry name" value="P-loop containing nucleoside triphosphate hydrolases"/>
    <property type="match status" value="1"/>
</dbReference>
<dbReference type="OrthoDB" id="2316594at2759"/>
<dbReference type="EMBL" id="ML994741">
    <property type="protein sequence ID" value="KAF2175168.1"/>
    <property type="molecule type" value="Genomic_DNA"/>
</dbReference>
<dbReference type="InterPro" id="IPR027417">
    <property type="entry name" value="P-loop_NTPase"/>
</dbReference>
<dbReference type="PANTHER" id="PTHR42957:SF1">
    <property type="entry name" value="HELICASE MJ1565-RELATED"/>
    <property type="match status" value="1"/>
</dbReference>
<dbReference type="Proteomes" id="UP000800200">
    <property type="component" value="Unassembled WGS sequence"/>
</dbReference>
<dbReference type="Gene3D" id="3.40.50.300">
    <property type="entry name" value="P-loop containing nucleotide triphosphate hydrolases"/>
    <property type="match status" value="1"/>
</dbReference>
<keyword evidence="2" id="KW-1185">Reference proteome</keyword>
<proteinExistence type="predicted"/>
<protein>
    <recommendedName>
        <fullName evidence="3">Zona occludens toxin N-terminal domain-containing protein</fullName>
    </recommendedName>
</protein>
<evidence type="ECO:0008006" key="3">
    <source>
        <dbReference type="Google" id="ProtNLM"/>
    </source>
</evidence>
<evidence type="ECO:0000313" key="2">
    <source>
        <dbReference type="Proteomes" id="UP000800200"/>
    </source>
</evidence>
<gene>
    <name evidence="1" type="ORF">K469DRAFT_724395</name>
</gene>
<sequence>MDEEDNGAQSDGLDAEIQHAPLISGQVLQEAGEVLPQYGFLGTQATSGVSSLESRIFLNTNVPFSAFICGVQGSGKSHTTSCILENALIPSRHLGHLKNPLSALVFSYGEYSSSAGFNISEAAFLAAPHSSFPLHPSVKKITIMVSPSNPAIKKLYNRIPNVTVIPFKLKPRNFDIGTMLTLMAVNESNAIPLYMAQVTNILRDMATVSEDGFDYQDFKVRLKQCEFNPAQLNMLEMRLGLLESFLDLSNSCPEPRFQPGEVTIMDMSCPFIDANTACILFKIGLKKYLESSSPGKMIVLDEAHKYMLKTPGSKALTDYLLTTIRLQRHFGARVVISTQEPTLLTDLIALCSITIIHRFTSPDWFAALKKHIPISNTGEEKDEIMSRIEKLRTGTALVYASNAVLRRNGDGGLEKGTGRLMSVRVRKRVTADGGQSVVAV</sequence>
<reference evidence="1" key="1">
    <citation type="journal article" date="2020" name="Stud. Mycol.">
        <title>101 Dothideomycetes genomes: a test case for predicting lifestyles and emergence of pathogens.</title>
        <authorList>
            <person name="Haridas S."/>
            <person name="Albert R."/>
            <person name="Binder M."/>
            <person name="Bloem J."/>
            <person name="Labutti K."/>
            <person name="Salamov A."/>
            <person name="Andreopoulos B."/>
            <person name="Baker S."/>
            <person name="Barry K."/>
            <person name="Bills G."/>
            <person name="Bluhm B."/>
            <person name="Cannon C."/>
            <person name="Castanera R."/>
            <person name="Culley D."/>
            <person name="Daum C."/>
            <person name="Ezra D."/>
            <person name="Gonzalez J."/>
            <person name="Henrissat B."/>
            <person name="Kuo A."/>
            <person name="Liang C."/>
            <person name="Lipzen A."/>
            <person name="Lutzoni F."/>
            <person name="Magnuson J."/>
            <person name="Mondo S."/>
            <person name="Nolan M."/>
            <person name="Ohm R."/>
            <person name="Pangilinan J."/>
            <person name="Park H.-J."/>
            <person name="Ramirez L."/>
            <person name="Alfaro M."/>
            <person name="Sun H."/>
            <person name="Tritt A."/>
            <person name="Yoshinaga Y."/>
            <person name="Zwiers L.-H."/>
            <person name="Turgeon B."/>
            <person name="Goodwin S."/>
            <person name="Spatafora J."/>
            <person name="Crous P."/>
            <person name="Grigoriev I."/>
        </authorList>
    </citation>
    <scope>NUCLEOTIDE SEQUENCE</scope>
    <source>
        <strain evidence="1">CBS 207.26</strain>
    </source>
</reference>
<dbReference type="AlphaFoldDB" id="A0A6A6D9J6"/>
<dbReference type="PANTHER" id="PTHR42957">
    <property type="entry name" value="HELICASE MJ1565-RELATED"/>
    <property type="match status" value="1"/>
</dbReference>
<dbReference type="InterPro" id="IPR008571">
    <property type="entry name" value="HerA-like"/>
</dbReference>
<name>A0A6A6D9J6_9PEZI</name>